<gene>
    <name evidence="2" type="ORF">CBI38_11780</name>
</gene>
<feature type="transmembrane region" description="Helical" evidence="1">
    <location>
        <begin position="81"/>
        <end position="98"/>
    </location>
</feature>
<dbReference type="KEGG" id="roz:CBI38_11780"/>
<dbReference type="AlphaFoldDB" id="A0A2S2BUC7"/>
<keyword evidence="3" id="KW-1185">Reference proteome</keyword>
<keyword evidence="1" id="KW-0812">Transmembrane</keyword>
<protein>
    <submittedName>
        <fullName evidence="2">Uncharacterized protein</fullName>
    </submittedName>
</protein>
<dbReference type="Proteomes" id="UP000245711">
    <property type="component" value="Chromosome"/>
</dbReference>
<name>A0A2S2BUC7_9NOCA</name>
<organism evidence="2 3">
    <name type="scientific">Rhodococcus oxybenzonivorans</name>
    <dbReference type="NCBI Taxonomy" id="1990687"/>
    <lineage>
        <taxon>Bacteria</taxon>
        <taxon>Bacillati</taxon>
        <taxon>Actinomycetota</taxon>
        <taxon>Actinomycetes</taxon>
        <taxon>Mycobacteriales</taxon>
        <taxon>Nocardiaceae</taxon>
        <taxon>Rhodococcus</taxon>
    </lineage>
</organism>
<evidence type="ECO:0000256" key="1">
    <source>
        <dbReference type="SAM" id="Phobius"/>
    </source>
</evidence>
<keyword evidence="1" id="KW-1133">Transmembrane helix</keyword>
<proteinExistence type="predicted"/>
<feature type="transmembrane region" description="Helical" evidence="1">
    <location>
        <begin position="144"/>
        <end position="166"/>
    </location>
</feature>
<dbReference type="EMBL" id="CP021354">
    <property type="protein sequence ID" value="AWK72159.1"/>
    <property type="molecule type" value="Genomic_DNA"/>
</dbReference>
<keyword evidence="1" id="KW-0472">Membrane</keyword>
<accession>A0A2S2BUC7</accession>
<feature type="transmembrane region" description="Helical" evidence="1">
    <location>
        <begin position="110"/>
        <end position="132"/>
    </location>
</feature>
<sequence>MNRQPIPRRQIDVAEKQSTPRNLLRTKVLFSPLDALSRALPPDREETVVLIPSSPVLTRHGTHPKTGAPANFARRLGDPRIVRGAGCAAVMVSVRVLIGSLLDTWPQHGAWFRGAGAVVVVGAAAAWGAWDGKRADRAPDADPTLRWLAAAVVAGVAAGAAAWLLARGGVPVYRINSLPFELTAGAAWTLLLVFVAAVAGLRGAAGKKRRAR</sequence>
<evidence type="ECO:0000313" key="2">
    <source>
        <dbReference type="EMBL" id="AWK72159.1"/>
    </source>
</evidence>
<dbReference type="RefSeq" id="WP_109329069.1">
    <property type="nucleotide sequence ID" value="NZ_CP021354.1"/>
</dbReference>
<dbReference type="OrthoDB" id="9874924at2"/>
<feature type="transmembrane region" description="Helical" evidence="1">
    <location>
        <begin position="186"/>
        <end position="205"/>
    </location>
</feature>
<reference evidence="2 3" key="1">
    <citation type="submission" date="2017-05" db="EMBL/GenBank/DDBJ databases">
        <title>Isolation of Rhodococcus sp. S2-17 biodegrading of BP-3.</title>
        <authorList>
            <person name="Lee Y."/>
            <person name="Kim K.H."/>
            <person name="Chun B.H."/>
            <person name="Jung H.S."/>
            <person name="Jeon C.O."/>
        </authorList>
    </citation>
    <scope>NUCLEOTIDE SEQUENCE [LARGE SCALE GENOMIC DNA]</scope>
    <source>
        <strain evidence="2 3">S2-17</strain>
    </source>
</reference>
<evidence type="ECO:0000313" key="3">
    <source>
        <dbReference type="Proteomes" id="UP000245711"/>
    </source>
</evidence>